<dbReference type="InterPro" id="IPR019826">
    <property type="entry name" value="Carboxylesterase_B_AS"/>
</dbReference>
<dbReference type="PANTHER" id="PTHR43142">
    <property type="entry name" value="CARBOXYLIC ESTER HYDROLASE"/>
    <property type="match status" value="1"/>
</dbReference>
<dbReference type="InterPro" id="IPR029058">
    <property type="entry name" value="AB_hydrolase_fold"/>
</dbReference>
<dbReference type="EC" id="3.1.1.-" evidence="5"/>
<reference evidence="7" key="1">
    <citation type="journal article" date="2021" name="Mol. Ecol. Resour.">
        <title>Apolygus lucorum genome provides insights into omnivorousness and mesophyll feeding.</title>
        <authorList>
            <person name="Liu Y."/>
            <person name="Liu H."/>
            <person name="Wang H."/>
            <person name="Huang T."/>
            <person name="Liu B."/>
            <person name="Yang B."/>
            <person name="Yin L."/>
            <person name="Li B."/>
            <person name="Zhang Y."/>
            <person name="Zhang S."/>
            <person name="Jiang F."/>
            <person name="Zhang X."/>
            <person name="Ren Y."/>
            <person name="Wang B."/>
            <person name="Wang S."/>
            <person name="Lu Y."/>
            <person name="Wu K."/>
            <person name="Fan W."/>
            <person name="Wang G."/>
        </authorList>
    </citation>
    <scope>NUCLEOTIDE SEQUENCE</scope>
    <source>
        <strain evidence="7">12Hb</strain>
    </source>
</reference>
<evidence type="ECO:0000256" key="4">
    <source>
        <dbReference type="ARBA" id="ARBA00023180"/>
    </source>
</evidence>
<proteinExistence type="inferred from homology"/>
<evidence type="ECO:0000256" key="2">
    <source>
        <dbReference type="ARBA" id="ARBA00022487"/>
    </source>
</evidence>
<dbReference type="SUPFAM" id="SSF53474">
    <property type="entry name" value="alpha/beta-Hydrolases"/>
    <property type="match status" value="1"/>
</dbReference>
<evidence type="ECO:0000259" key="6">
    <source>
        <dbReference type="Pfam" id="PF00135"/>
    </source>
</evidence>
<evidence type="ECO:0000313" key="7">
    <source>
        <dbReference type="EMBL" id="KAF6204227.1"/>
    </source>
</evidence>
<name>A0A6A4J9J2_APOLU</name>
<dbReference type="PROSITE" id="PS00122">
    <property type="entry name" value="CARBOXYLESTERASE_B_1"/>
    <property type="match status" value="1"/>
</dbReference>
<feature type="signal peptide" evidence="5">
    <location>
        <begin position="1"/>
        <end position="18"/>
    </location>
</feature>
<dbReference type="Pfam" id="PF00135">
    <property type="entry name" value="COesterase"/>
    <property type="match status" value="1"/>
</dbReference>
<feature type="domain" description="Carboxylesterase type B" evidence="6">
    <location>
        <begin position="20"/>
        <end position="507"/>
    </location>
</feature>
<gene>
    <name evidence="7" type="ORF">GE061_002567</name>
</gene>
<dbReference type="OrthoDB" id="6846267at2759"/>
<protein>
    <recommendedName>
        <fullName evidence="5">Carboxylic ester hydrolase</fullName>
        <ecNumber evidence="5">3.1.1.-</ecNumber>
    </recommendedName>
</protein>
<dbReference type="AlphaFoldDB" id="A0A6A4J9J2"/>
<dbReference type="PROSITE" id="PS00941">
    <property type="entry name" value="CARBOXYLESTERASE_B_2"/>
    <property type="match status" value="1"/>
</dbReference>
<dbReference type="PANTHER" id="PTHR43142:SF1">
    <property type="entry name" value="CARBOXYLIC ESTER HYDROLASE"/>
    <property type="match status" value="1"/>
</dbReference>
<sequence length="546" mass="60760">MWILTCAVLGLFLAASVAHQPVVTTSLGTLKGLTLQTITGRDFNAFQGVPYAKPPVGKHRFKQSIPSDPWTGIYNATRPSEMCIQKVDPFLLPNLPLQYVGSEDCLYLNIFAPKERTDGKLLDVIVYIHGGGFRYAAGNIWGPLILLDQDVVLVTFNYRLGLMGFLSFEDSVVPGNNGLKDQTLALQWVKNHIANFGGDPKKVTIAGMSAGGASVHYQMLSPLSKGLFQKAIANGGSALNPWALFRNARKTSLAFAEANGCPTTDTTATLKCLRERPAEHLLNTERQLKAQSVRFVPVIEPASPKAFIADEPENLIKSKAGSDVPALFSYCDDEGSIFSIPYLVNETIASDIENNWNKIILRLLLIEDSEKTKEVPQKLRKHFLGDKKIKEDLPQFSKMFGESHFVNGIQKAAILHSKHQSSPVFAYRFSFKSPVGFNLLEQGYAPLHYEGGSSHGNDNSFLFNAAYLKPIQEFPEILPMKDYMTSVWMKFIEQTSQSDWQTVKSSLPKFTYLDIWNRDPSKNTFKSEDPVGLFWDSILKSNSMSN</sequence>
<organism evidence="7 8">
    <name type="scientific">Apolygus lucorum</name>
    <name type="common">Small green plant bug</name>
    <name type="synonym">Lygocoris lucorum</name>
    <dbReference type="NCBI Taxonomy" id="248454"/>
    <lineage>
        <taxon>Eukaryota</taxon>
        <taxon>Metazoa</taxon>
        <taxon>Ecdysozoa</taxon>
        <taxon>Arthropoda</taxon>
        <taxon>Hexapoda</taxon>
        <taxon>Insecta</taxon>
        <taxon>Pterygota</taxon>
        <taxon>Neoptera</taxon>
        <taxon>Paraneoptera</taxon>
        <taxon>Hemiptera</taxon>
        <taxon>Heteroptera</taxon>
        <taxon>Panheteroptera</taxon>
        <taxon>Cimicomorpha</taxon>
        <taxon>Miridae</taxon>
        <taxon>Mirini</taxon>
        <taxon>Apolygus</taxon>
    </lineage>
</organism>
<keyword evidence="8" id="KW-1185">Reference proteome</keyword>
<feature type="chain" id="PRO_5035981718" description="Carboxylic ester hydrolase" evidence="5">
    <location>
        <begin position="19"/>
        <end position="546"/>
    </location>
</feature>
<dbReference type="Gene3D" id="3.40.50.1820">
    <property type="entry name" value="alpha/beta hydrolase"/>
    <property type="match status" value="1"/>
</dbReference>
<dbReference type="Proteomes" id="UP000466442">
    <property type="component" value="Unassembled WGS sequence"/>
</dbReference>
<comment type="similarity">
    <text evidence="1 5">Belongs to the type-B carboxylesterase/lipase family.</text>
</comment>
<dbReference type="EMBL" id="WIXP02000010">
    <property type="protein sequence ID" value="KAF6204227.1"/>
    <property type="molecule type" value="Genomic_DNA"/>
</dbReference>
<keyword evidence="5" id="KW-0732">Signal</keyword>
<keyword evidence="2" id="KW-0719">Serine esterase</keyword>
<keyword evidence="3 5" id="KW-0378">Hydrolase</keyword>
<evidence type="ECO:0000256" key="3">
    <source>
        <dbReference type="ARBA" id="ARBA00022801"/>
    </source>
</evidence>
<accession>A0A6A4J9J2</accession>
<dbReference type="InterPro" id="IPR002018">
    <property type="entry name" value="CarbesteraseB"/>
</dbReference>
<comment type="caution">
    <text evidence="7">The sequence shown here is derived from an EMBL/GenBank/DDBJ whole genome shotgun (WGS) entry which is preliminary data.</text>
</comment>
<dbReference type="GO" id="GO:0052689">
    <property type="term" value="F:carboxylic ester hydrolase activity"/>
    <property type="evidence" value="ECO:0007669"/>
    <property type="project" value="UniProtKB-KW"/>
</dbReference>
<dbReference type="InterPro" id="IPR019819">
    <property type="entry name" value="Carboxylesterase_B_CS"/>
</dbReference>
<keyword evidence="4" id="KW-0325">Glycoprotein</keyword>
<evidence type="ECO:0000256" key="5">
    <source>
        <dbReference type="RuleBase" id="RU361235"/>
    </source>
</evidence>
<evidence type="ECO:0000313" key="8">
    <source>
        <dbReference type="Proteomes" id="UP000466442"/>
    </source>
</evidence>
<evidence type="ECO:0000256" key="1">
    <source>
        <dbReference type="ARBA" id="ARBA00005964"/>
    </source>
</evidence>